<evidence type="ECO:0000256" key="3">
    <source>
        <dbReference type="ARBA" id="ARBA00022679"/>
    </source>
</evidence>
<keyword evidence="2" id="KW-0032">Aminotransferase</keyword>
<dbReference type="Gene3D" id="3.90.1150.10">
    <property type="entry name" value="Aspartate Aminotransferase, domain 1"/>
    <property type="match status" value="1"/>
</dbReference>
<dbReference type="EMBL" id="UINC01039040">
    <property type="protein sequence ID" value="SVB36932.1"/>
    <property type="molecule type" value="Genomic_DNA"/>
</dbReference>
<dbReference type="SUPFAM" id="SSF53383">
    <property type="entry name" value="PLP-dependent transferases"/>
    <property type="match status" value="1"/>
</dbReference>
<evidence type="ECO:0008006" key="6">
    <source>
        <dbReference type="Google" id="ProtNLM"/>
    </source>
</evidence>
<dbReference type="GO" id="GO:0008483">
    <property type="term" value="F:transaminase activity"/>
    <property type="evidence" value="ECO:0007669"/>
    <property type="project" value="UniProtKB-KW"/>
</dbReference>
<evidence type="ECO:0000313" key="5">
    <source>
        <dbReference type="EMBL" id="SVB36932.1"/>
    </source>
</evidence>
<accession>A0A382DFV6</accession>
<dbReference type="InterPro" id="IPR050103">
    <property type="entry name" value="Class-III_PLP-dep_AT"/>
</dbReference>
<organism evidence="5">
    <name type="scientific">marine metagenome</name>
    <dbReference type="NCBI Taxonomy" id="408172"/>
    <lineage>
        <taxon>unclassified sequences</taxon>
        <taxon>metagenomes</taxon>
        <taxon>ecological metagenomes</taxon>
    </lineage>
</organism>
<evidence type="ECO:0000256" key="2">
    <source>
        <dbReference type="ARBA" id="ARBA00022576"/>
    </source>
</evidence>
<name>A0A382DFV6_9ZZZZ</name>
<comment type="cofactor">
    <cofactor evidence="1">
        <name>pyridoxal 5'-phosphate</name>
        <dbReference type="ChEBI" id="CHEBI:597326"/>
    </cofactor>
</comment>
<reference evidence="5" key="1">
    <citation type="submission" date="2018-05" db="EMBL/GenBank/DDBJ databases">
        <authorList>
            <person name="Lanie J.A."/>
            <person name="Ng W.-L."/>
            <person name="Kazmierczak K.M."/>
            <person name="Andrzejewski T.M."/>
            <person name="Davidsen T.M."/>
            <person name="Wayne K.J."/>
            <person name="Tettelin H."/>
            <person name="Glass J.I."/>
            <person name="Rusch D."/>
            <person name="Podicherti R."/>
            <person name="Tsui H.-C.T."/>
            <person name="Winkler M.E."/>
        </authorList>
    </citation>
    <scope>NUCLEOTIDE SEQUENCE</scope>
</reference>
<protein>
    <recommendedName>
        <fullName evidence="6">Aminotransferase class III-fold pyridoxal phosphate-dependent enzyme</fullName>
    </recommendedName>
</protein>
<dbReference type="InterPro" id="IPR015422">
    <property type="entry name" value="PyrdxlP-dep_Trfase_small"/>
</dbReference>
<dbReference type="PANTHER" id="PTHR11986">
    <property type="entry name" value="AMINOTRANSFERASE CLASS III"/>
    <property type="match status" value="1"/>
</dbReference>
<keyword evidence="4" id="KW-0663">Pyridoxal phosphate</keyword>
<keyword evidence="3" id="KW-0808">Transferase</keyword>
<dbReference type="InterPro" id="IPR015424">
    <property type="entry name" value="PyrdxlP-dep_Trfase"/>
</dbReference>
<proteinExistence type="predicted"/>
<dbReference type="InterPro" id="IPR005814">
    <property type="entry name" value="Aminotrans_3"/>
</dbReference>
<dbReference type="GO" id="GO:0042802">
    <property type="term" value="F:identical protein binding"/>
    <property type="evidence" value="ECO:0007669"/>
    <property type="project" value="TreeGrafter"/>
</dbReference>
<dbReference type="Pfam" id="PF00202">
    <property type="entry name" value="Aminotran_3"/>
    <property type="match status" value="1"/>
</dbReference>
<gene>
    <name evidence="5" type="ORF">METZ01_LOCUS189786</name>
</gene>
<evidence type="ECO:0000256" key="1">
    <source>
        <dbReference type="ARBA" id="ARBA00001933"/>
    </source>
</evidence>
<dbReference type="PANTHER" id="PTHR11986:SF79">
    <property type="entry name" value="ACETYLORNITHINE AMINOTRANSFERASE, MITOCHONDRIAL"/>
    <property type="match status" value="1"/>
</dbReference>
<evidence type="ECO:0000256" key="4">
    <source>
        <dbReference type="ARBA" id="ARBA00022898"/>
    </source>
</evidence>
<dbReference type="AlphaFoldDB" id="A0A382DFV6"/>
<dbReference type="PIRSF" id="PIRSF000521">
    <property type="entry name" value="Transaminase_4ab_Lys_Orn"/>
    <property type="match status" value="1"/>
</dbReference>
<dbReference type="GO" id="GO:0030170">
    <property type="term" value="F:pyridoxal phosphate binding"/>
    <property type="evidence" value="ECO:0007669"/>
    <property type="project" value="InterPro"/>
</dbReference>
<dbReference type="InterPro" id="IPR015421">
    <property type="entry name" value="PyrdxlP-dep_Trfase_major"/>
</dbReference>
<dbReference type="Gene3D" id="3.40.640.10">
    <property type="entry name" value="Type I PLP-dependent aspartate aminotransferase-like (Major domain)"/>
    <property type="match status" value="1"/>
</dbReference>
<sequence length="477" mass="54235">MSRKKLFDIKDCDGLANREVRDLYKIHINPALEHLFGSFDLGQEIIDHAEGVWLYTKNNEKILDVTGGGGVLSHGHNHPRILHARIEFQKQKRMEVHKTIFSPYIAALSHNIAQLLPGDLNYSFFCNSGAEAVEGAVKLAYKYHKGERKVILHSDISYHGKLLGSASITASKEVHFRYPRIPNTHSFKFNDINSVKEKMDSFRKESGESDIYALIIEPFSGGNLLQCSTEFLQKLQKICNDNNVILIFDEIYVGWYKTGNRFNFMGHDVIPDILTMSKSLGGGKSSISAYVSRESILKKAYGNLQDATLHSTTYNGFGEECITAIEAINIMEEENYKEKSLRIEKTVKLRCKILVEKFNNEIMECRGSGALHGIFIKTKKTFFGKLLKLLPLQMTKNEKFIPQLIAASLADWLYHHKKIYALFTNADEISLLFSPSLIMEDKEINYFFDSLEAALEKGIEHIIAEFVKKQFSKTIKG</sequence>